<dbReference type="Gramene" id="OQU82712">
    <property type="protein sequence ID" value="OQU82712"/>
    <property type="gene ID" value="SORBI_3005G010600"/>
</dbReference>
<organism evidence="8 9">
    <name type="scientific">Sorghum bicolor</name>
    <name type="common">Sorghum</name>
    <name type="synonym">Sorghum vulgare</name>
    <dbReference type="NCBI Taxonomy" id="4558"/>
    <lineage>
        <taxon>Eukaryota</taxon>
        <taxon>Viridiplantae</taxon>
        <taxon>Streptophyta</taxon>
        <taxon>Embryophyta</taxon>
        <taxon>Tracheophyta</taxon>
        <taxon>Spermatophyta</taxon>
        <taxon>Magnoliopsida</taxon>
        <taxon>Liliopsida</taxon>
        <taxon>Poales</taxon>
        <taxon>Poaceae</taxon>
        <taxon>PACMAD clade</taxon>
        <taxon>Panicoideae</taxon>
        <taxon>Andropogonodae</taxon>
        <taxon>Andropogoneae</taxon>
        <taxon>Sorghinae</taxon>
        <taxon>Sorghum</taxon>
    </lineage>
</organism>
<dbReference type="InParanoid" id="C5Y350"/>
<evidence type="ECO:0000256" key="4">
    <source>
        <dbReference type="ARBA" id="ARBA00023180"/>
    </source>
</evidence>
<dbReference type="KEGG" id="sbi:8067602"/>
<name>C5Y350_SORBI</name>
<comment type="similarity">
    <text evidence="1">Belongs to the plant LTP family.</text>
</comment>
<keyword evidence="9" id="KW-1185">Reference proteome</keyword>
<keyword evidence="4" id="KW-0325">Glycoprotein</keyword>
<dbReference type="HOGENOM" id="CLU_060430_0_2_1"/>
<evidence type="ECO:0000256" key="6">
    <source>
        <dbReference type="SAM" id="SignalP"/>
    </source>
</evidence>
<reference evidence="8" key="2">
    <citation type="submission" date="2017-02" db="EMBL/GenBank/DDBJ databases">
        <title>WGS assembly of Sorghum bicolor.</title>
        <authorList>
            <person name="Paterson A."/>
            <person name="Mullet J."/>
            <person name="Bowers J."/>
            <person name="Bruggmann R."/>
            <person name="Dubchak I."/>
            <person name="Grimwood J."/>
            <person name="Gundlach H."/>
            <person name="Haberer G."/>
            <person name="Hellsten U."/>
            <person name="Mitros T."/>
            <person name="Poliakov A."/>
            <person name="Schmutz J."/>
            <person name="Spannagl M."/>
            <person name="Tang H."/>
            <person name="Wang X."/>
            <person name="Wicker T."/>
            <person name="Bharti A."/>
            <person name="Chapman J."/>
            <person name="Feltus F."/>
            <person name="Gowik U."/>
            <person name="Grigoriev I."/>
            <person name="Lyons E."/>
            <person name="Maher C."/>
            <person name="Martis M."/>
            <person name="Narechania A."/>
            <person name="Otillar R."/>
            <person name="Penning B."/>
            <person name="Salamov A."/>
            <person name="Wang Y."/>
            <person name="Zhang L."/>
            <person name="Carpita N."/>
            <person name="Freeling M."/>
            <person name="Gingle A."/>
            <person name="Hash C."/>
            <person name="Keller B."/>
            <person name="Klein P."/>
            <person name="Kresovich S."/>
            <person name="Mccann M."/>
            <person name="Ming R."/>
            <person name="Peterson D."/>
            <person name="Rahman M."/>
            <person name="Ware D."/>
            <person name="Westhoff P."/>
            <person name="Mayer K."/>
            <person name="Messing J."/>
            <person name="Sims D."/>
            <person name="Jenkins J."/>
            <person name="Shu S."/>
            <person name="Rokhsar D."/>
        </authorList>
    </citation>
    <scope>NUCLEOTIDE SEQUENCE</scope>
</reference>
<dbReference type="InterPro" id="IPR016140">
    <property type="entry name" value="Bifunc_inhib/LTP/seed_store"/>
</dbReference>
<reference evidence="8 9" key="1">
    <citation type="journal article" date="2009" name="Nature">
        <title>The Sorghum bicolor genome and the diversification of grasses.</title>
        <authorList>
            <person name="Paterson A.H."/>
            <person name="Bowers J.E."/>
            <person name="Bruggmann R."/>
            <person name="Dubchak I."/>
            <person name="Grimwood J."/>
            <person name="Gundlach H."/>
            <person name="Haberer G."/>
            <person name="Hellsten U."/>
            <person name="Mitros T."/>
            <person name="Poliakov A."/>
            <person name="Schmutz J."/>
            <person name="Spannagl M."/>
            <person name="Tang H."/>
            <person name="Wang X."/>
            <person name="Wicker T."/>
            <person name="Bharti A.K."/>
            <person name="Chapman J."/>
            <person name="Feltus F.A."/>
            <person name="Gowik U."/>
            <person name="Grigoriev I.V."/>
            <person name="Lyons E."/>
            <person name="Maher C.A."/>
            <person name="Martis M."/>
            <person name="Narechania A."/>
            <person name="Otillar R.P."/>
            <person name="Penning B.W."/>
            <person name="Salamov A.A."/>
            <person name="Wang Y."/>
            <person name="Zhang L."/>
            <person name="Carpita N.C."/>
            <person name="Freeling M."/>
            <person name="Gingle A.R."/>
            <person name="Hash C.T."/>
            <person name="Keller B."/>
            <person name="Klein P."/>
            <person name="Kresovich S."/>
            <person name="McCann M.C."/>
            <person name="Ming R."/>
            <person name="Peterson D.G."/>
            <person name="Mehboob-ur-Rahman"/>
            <person name="Ware D."/>
            <person name="Westhoff P."/>
            <person name="Mayer K.F."/>
            <person name="Messing J."/>
            <person name="Rokhsar D.S."/>
        </authorList>
    </citation>
    <scope>NUCLEOTIDE SEQUENCE [LARGE SCALE GENOMIC DNA]</scope>
    <source>
        <strain evidence="9">cv. BTx623</strain>
    </source>
</reference>
<dbReference type="Gramene" id="EES09118">
    <property type="protein sequence ID" value="EES09118"/>
    <property type="gene ID" value="SORBI_3005G010600"/>
</dbReference>
<sequence length="266" mass="27740">MALLLLMMTAVLLLQQQALATGGGDPSFDELRYRRHRGFRHRNAPPQTPTAPAQPVHPPPPPPTTRHCNDTLAPEESLTASGDVCVPVPAPSPPVPPPRRGLRCPPCTCPRPPQPPRPFPGWPVPRPLPVPVPVPVPGSKAGGDAGYDCVTPLAPLTTCGEFITGNDTETPAPTGACCSALAAFLRASSAPAAAGGGDHMLRCLCPVILGDVNKVLPKPVDPVRMMYLPIACGVVLPPQVLYVCFTGRPSPTNFPQSSGTGSDPSP</sequence>
<proteinExistence type="inferred from homology"/>
<feature type="compositionally biased region" description="Pro residues" evidence="5">
    <location>
        <begin position="55"/>
        <end position="64"/>
    </location>
</feature>
<dbReference type="eggNOG" id="ENOG502R5SI">
    <property type="taxonomic scope" value="Eukaryota"/>
</dbReference>
<dbReference type="CDD" id="cd00010">
    <property type="entry name" value="AAI_LTSS"/>
    <property type="match status" value="1"/>
</dbReference>
<accession>C5Y350</accession>
<evidence type="ECO:0000256" key="3">
    <source>
        <dbReference type="ARBA" id="ARBA00023157"/>
    </source>
</evidence>
<dbReference type="OrthoDB" id="716913at2759"/>
<evidence type="ECO:0000259" key="7">
    <source>
        <dbReference type="Pfam" id="PF14368"/>
    </source>
</evidence>
<feature type="region of interest" description="Disordered" evidence="5">
    <location>
        <begin position="40"/>
        <end position="71"/>
    </location>
</feature>
<evidence type="ECO:0000313" key="8">
    <source>
        <dbReference type="EMBL" id="EES09118.1"/>
    </source>
</evidence>
<dbReference type="Pfam" id="PF14368">
    <property type="entry name" value="LTP_2"/>
    <property type="match status" value="1"/>
</dbReference>
<feature type="signal peptide" evidence="6">
    <location>
        <begin position="1"/>
        <end position="20"/>
    </location>
</feature>
<evidence type="ECO:0000256" key="1">
    <source>
        <dbReference type="ARBA" id="ARBA00009748"/>
    </source>
</evidence>
<dbReference type="InterPro" id="IPR043325">
    <property type="entry name" value="LTSS"/>
</dbReference>
<feature type="chain" id="PRO_5002956733" description="Bifunctional inhibitor/plant lipid transfer protein/seed storage helical domain-containing protein" evidence="6">
    <location>
        <begin position="21"/>
        <end position="266"/>
    </location>
</feature>
<evidence type="ECO:0000256" key="2">
    <source>
        <dbReference type="ARBA" id="ARBA00022729"/>
    </source>
</evidence>
<keyword evidence="3" id="KW-1015">Disulfide bond</keyword>
<dbReference type="STRING" id="4558.C5Y350"/>
<dbReference type="AlphaFoldDB" id="C5Y350"/>
<dbReference type="OMA" id="HRGFRHR"/>
<feature type="domain" description="Bifunctional inhibitor/plant lipid transfer protein/seed storage helical" evidence="7">
    <location>
        <begin position="145"/>
        <end position="239"/>
    </location>
</feature>
<dbReference type="Proteomes" id="UP000000768">
    <property type="component" value="Chromosome 5"/>
</dbReference>
<dbReference type="EMBL" id="CM000764">
    <property type="protein sequence ID" value="OQU82712.1"/>
    <property type="molecule type" value="Genomic_DNA"/>
</dbReference>
<dbReference type="Gene3D" id="1.10.110.10">
    <property type="entry name" value="Plant lipid-transfer and hydrophobic proteins"/>
    <property type="match status" value="1"/>
</dbReference>
<evidence type="ECO:0000313" key="9">
    <source>
        <dbReference type="Proteomes" id="UP000000768"/>
    </source>
</evidence>
<dbReference type="SUPFAM" id="SSF47699">
    <property type="entry name" value="Bifunctional inhibitor/lipid-transfer protein/seed storage 2S albumin"/>
    <property type="match status" value="1"/>
</dbReference>
<dbReference type="EMBL" id="CM000764">
    <property type="protein sequence ID" value="EES09118.1"/>
    <property type="molecule type" value="Genomic_DNA"/>
</dbReference>
<gene>
    <name evidence="8" type="ORF">SORBI_3005G010600</name>
</gene>
<reference evidence="9" key="3">
    <citation type="journal article" date="2018" name="Plant J.">
        <title>The Sorghum bicolor reference genome: improved assembly, gene annotations, a transcriptome atlas, and signatures of genome organization.</title>
        <authorList>
            <person name="McCormick R.F."/>
            <person name="Truong S.K."/>
            <person name="Sreedasyam A."/>
            <person name="Jenkins J."/>
            <person name="Shu S."/>
            <person name="Sims D."/>
            <person name="Kennedy M."/>
            <person name="Amirebrahimi M."/>
            <person name="Weers B.D."/>
            <person name="McKinley B."/>
            <person name="Mattison A."/>
            <person name="Morishige D.T."/>
            <person name="Grimwood J."/>
            <person name="Schmutz J."/>
            <person name="Mullet J.E."/>
        </authorList>
    </citation>
    <scope>NUCLEOTIDE SEQUENCE [LARGE SCALE GENOMIC DNA]</scope>
    <source>
        <strain evidence="9">cv. BTx623</strain>
    </source>
</reference>
<keyword evidence="2 6" id="KW-0732">Signal</keyword>
<dbReference type="InterPro" id="IPR036312">
    <property type="entry name" value="Bifun_inhib/LTP/seed_sf"/>
</dbReference>
<protein>
    <recommendedName>
        <fullName evidence="7">Bifunctional inhibitor/plant lipid transfer protein/seed storage helical domain-containing protein</fullName>
    </recommendedName>
</protein>
<dbReference type="PANTHER" id="PTHR33044">
    <property type="entry name" value="BIFUNCTIONAL INHIBITOR/LIPID-TRANSFER PROTEIN/SEED STORAGE 2S ALBUMIN SUPERFAMILY PROTEIN-RELATED"/>
    <property type="match status" value="1"/>
</dbReference>
<evidence type="ECO:0000256" key="5">
    <source>
        <dbReference type="SAM" id="MobiDB-lite"/>
    </source>
</evidence>